<gene>
    <name evidence="1" type="ORF">SAMN04488503_2945</name>
</gene>
<evidence type="ECO:0000313" key="2">
    <source>
        <dbReference type="Proteomes" id="UP000198324"/>
    </source>
</evidence>
<dbReference type="AlphaFoldDB" id="A0A239C404"/>
<keyword evidence="2" id="KW-1185">Reference proteome</keyword>
<name>A0A239C404_9BACT</name>
<dbReference type="NCBIfam" id="NF038038">
    <property type="entry name" value="cytoc_DsrJ"/>
    <property type="match status" value="1"/>
</dbReference>
<organism evidence="1 2">
    <name type="scientific">Humidesulfovibrio mexicanus</name>
    <dbReference type="NCBI Taxonomy" id="147047"/>
    <lineage>
        <taxon>Bacteria</taxon>
        <taxon>Pseudomonadati</taxon>
        <taxon>Thermodesulfobacteriota</taxon>
        <taxon>Desulfovibrionia</taxon>
        <taxon>Desulfovibrionales</taxon>
        <taxon>Desulfovibrionaceae</taxon>
        <taxon>Humidesulfovibrio</taxon>
    </lineage>
</organism>
<dbReference type="InterPro" id="IPR047668">
    <property type="entry name" value="DsrJ"/>
</dbReference>
<reference evidence="1 2" key="1">
    <citation type="submission" date="2017-06" db="EMBL/GenBank/DDBJ databases">
        <authorList>
            <person name="Kim H.J."/>
            <person name="Triplett B.A."/>
        </authorList>
    </citation>
    <scope>NUCLEOTIDE SEQUENCE [LARGE SCALE GENOMIC DNA]</scope>
    <source>
        <strain evidence="1 2">DSM 13116</strain>
    </source>
</reference>
<proteinExistence type="predicted"/>
<evidence type="ECO:0000313" key="1">
    <source>
        <dbReference type="EMBL" id="SNS15005.1"/>
    </source>
</evidence>
<dbReference type="EMBL" id="FZOC01000007">
    <property type="protein sequence ID" value="SNS15005.1"/>
    <property type="molecule type" value="Genomic_DNA"/>
</dbReference>
<dbReference type="SUPFAM" id="SSF48695">
    <property type="entry name" value="Multiheme cytochromes"/>
    <property type="match status" value="1"/>
</dbReference>
<dbReference type="InterPro" id="IPR036280">
    <property type="entry name" value="Multihaem_cyt_sf"/>
</dbReference>
<protein>
    <submittedName>
        <fullName evidence="1">Putative sulfite reductase-associated electron transfer protein DsrJ</fullName>
    </submittedName>
</protein>
<dbReference type="OrthoDB" id="9790557at2"/>
<accession>A0A239C404</accession>
<dbReference type="Proteomes" id="UP000198324">
    <property type="component" value="Unassembled WGS sequence"/>
</dbReference>
<sequence>MKLYNGGKIITGLVVFLAIFLAPFAYNAGKAAYSQPKLKMPENEKECIESKEFMRTKHMQLLDQWRDWALRDGQRVYVNSKGKAFEMSLQKTCMKCHTNKAEFCDKCHNDAAVSPYCWDCHIQPEGLKK</sequence>